<feature type="transmembrane region" description="Helical" evidence="2">
    <location>
        <begin position="31"/>
        <end position="50"/>
    </location>
</feature>
<reference evidence="3" key="3">
    <citation type="journal article" date="2000" name="Genome Res.">
        <title>RIKEN integrated sequence analysis (RISA) system--384-format sequencing pipeline with 384 multicapillary sequencer.</title>
        <authorList>
            <person name="Shibata K."/>
            <person name="Itoh M."/>
            <person name="Aizawa K."/>
            <person name="Nagaoka S."/>
            <person name="Sasaki N."/>
            <person name="Carninci P."/>
            <person name="Konno H."/>
            <person name="Akiyama J."/>
            <person name="Nishi K."/>
            <person name="Kitsunai T."/>
            <person name="Tashiro H."/>
            <person name="Itoh M."/>
            <person name="Sumi N."/>
            <person name="Ishii Y."/>
            <person name="Nakamura S."/>
            <person name="Hazama M."/>
            <person name="Nishine T."/>
            <person name="Harada A."/>
            <person name="Yamamoto R."/>
            <person name="Matsumoto H."/>
            <person name="Sakaguchi S."/>
            <person name="Ikegami T."/>
            <person name="Kashiwagi K."/>
            <person name="Fujiwake S."/>
            <person name="Inoue K."/>
            <person name="Togawa Y."/>
            <person name="Izawa M."/>
            <person name="Ohara E."/>
            <person name="Watahiki M."/>
            <person name="Yoneda Y."/>
            <person name="Ishikawa T."/>
            <person name="Ozawa K."/>
            <person name="Tanaka T."/>
            <person name="Matsuura S."/>
            <person name="Kawai J."/>
            <person name="Okazaki Y."/>
            <person name="Muramatsu M."/>
            <person name="Inoue Y."/>
            <person name="Kira A."/>
            <person name="Hayashizaki Y."/>
        </authorList>
    </citation>
    <scope>NUCLEOTIDE SEQUENCE</scope>
    <source>
        <strain evidence="3">C57BL/6J</strain>
        <tissue evidence="3">Embryonic body between diaphragm region and neck</tissue>
    </source>
</reference>
<protein>
    <submittedName>
        <fullName evidence="3">Uncharacterized protein</fullName>
    </submittedName>
</protein>
<keyword evidence="2" id="KW-0472">Membrane</keyword>
<evidence type="ECO:0000256" key="2">
    <source>
        <dbReference type="SAM" id="Phobius"/>
    </source>
</evidence>
<reference evidence="3" key="1">
    <citation type="journal article" date="1999" name="Methods Enzymol.">
        <title>High-efficiency full-length cDNA cloning.</title>
        <authorList>
            <person name="Carninci P."/>
            <person name="Hayashizaki Y."/>
        </authorList>
    </citation>
    <scope>NUCLEOTIDE SEQUENCE</scope>
    <source>
        <strain evidence="3">C57BL/6J</strain>
        <tissue evidence="3">Embryonic body between diaphragm region and neck</tissue>
    </source>
</reference>
<name>Q3UVS4_MOUSE</name>
<feature type="transmembrane region" description="Helical" evidence="2">
    <location>
        <begin position="82"/>
        <end position="99"/>
    </location>
</feature>
<dbReference type="AlphaFoldDB" id="Q3UVS4"/>
<reference evidence="3" key="2">
    <citation type="journal article" date="2000" name="Genome Res.">
        <title>Normalization and subtraction of cap-trapper-selected cDNAs to prepare full-length cDNA libraries for rapid discovery of new genes.</title>
        <authorList>
            <person name="Carninci P."/>
            <person name="Shibata Y."/>
            <person name="Hayatsu N."/>
            <person name="Sugahara Y."/>
            <person name="Shibata K."/>
            <person name="Itoh M."/>
            <person name="Konno H."/>
            <person name="Okazaki Y."/>
            <person name="Muramatsu M."/>
            <person name="Hayashizaki Y."/>
        </authorList>
    </citation>
    <scope>NUCLEOTIDE SEQUENCE</scope>
    <source>
        <strain evidence="3">C57BL/6J</strain>
        <tissue evidence="3">Embryonic body between diaphragm region and neck</tissue>
    </source>
</reference>
<accession>Q3UVS4</accession>
<reference evidence="3" key="7">
    <citation type="journal article" date="2005" name="Science">
        <title>The Transcriptional Landscape of the Mammalian Genome.</title>
        <authorList>
            <consortium name="The FANTOM Consortium"/>
            <consortium name="Riken Genome Exploration Research Group and Genome Science Group (Genome Network Project Core Group)"/>
        </authorList>
    </citation>
    <scope>NUCLEOTIDE SEQUENCE</scope>
    <source>
        <strain evidence="3">C57BL/6J</strain>
        <tissue evidence="3">Embryonic body between diaphragm region and neck</tissue>
    </source>
</reference>
<feature type="region of interest" description="Disordered" evidence="1">
    <location>
        <begin position="1"/>
        <end position="25"/>
    </location>
</feature>
<organism evidence="3">
    <name type="scientific">Mus musculus</name>
    <name type="common">Mouse</name>
    <dbReference type="NCBI Taxonomy" id="10090"/>
    <lineage>
        <taxon>Eukaryota</taxon>
        <taxon>Metazoa</taxon>
        <taxon>Chordata</taxon>
        <taxon>Craniata</taxon>
        <taxon>Vertebrata</taxon>
        <taxon>Euteleostomi</taxon>
        <taxon>Mammalia</taxon>
        <taxon>Eutheria</taxon>
        <taxon>Euarchontoglires</taxon>
        <taxon>Glires</taxon>
        <taxon>Rodentia</taxon>
        <taxon>Myomorpha</taxon>
        <taxon>Muroidea</taxon>
        <taxon>Muridae</taxon>
        <taxon>Murinae</taxon>
        <taxon>Mus</taxon>
        <taxon>Mus</taxon>
    </lineage>
</organism>
<reference evidence="3" key="4">
    <citation type="journal article" date="2001" name="Nature">
        <title>Functional annotation of a full-length mouse cDNA collection.</title>
        <authorList>
            <consortium name="The RIKEN Genome Exploration Research Group Phase II Team and the FANTOM Consortium"/>
        </authorList>
    </citation>
    <scope>NUCLEOTIDE SEQUENCE</scope>
    <source>
        <strain evidence="3">C57BL/6J</strain>
        <tissue evidence="3">Embryonic body between diaphragm region and neck</tissue>
    </source>
</reference>
<reference evidence="3" key="5">
    <citation type="journal article" date="2002" name="Nature">
        <title>Analysis of the mouse transcriptome based on functional annotation of 60,770 full-length cDNAs.</title>
        <authorList>
            <consortium name="The FANTOM Consortium and the RIKEN Genome Exploration Research Group Phase I and II Team"/>
        </authorList>
    </citation>
    <scope>NUCLEOTIDE SEQUENCE</scope>
    <source>
        <strain evidence="3">C57BL/6J</strain>
        <tissue evidence="3">Embryonic body between diaphragm region and neck</tissue>
    </source>
</reference>
<reference evidence="3" key="6">
    <citation type="submission" date="2004-03" db="EMBL/GenBank/DDBJ databases">
        <authorList>
            <person name="Arakawa T."/>
            <person name="Carninci P."/>
            <person name="Fukuda S."/>
            <person name="Hashizume W."/>
            <person name="Hayashida K."/>
            <person name="Hori F."/>
            <person name="Iida J."/>
            <person name="Imamura K."/>
            <person name="Imotani K."/>
            <person name="Itoh M."/>
            <person name="Kanagawa S."/>
            <person name="Kawai J."/>
            <person name="Kojima M."/>
            <person name="Konno H."/>
            <person name="Murata M."/>
            <person name="Nakamura M."/>
            <person name="Ninomiya N."/>
            <person name="Nishiyori H."/>
            <person name="Nomura K."/>
            <person name="Ohno M."/>
            <person name="Sakazume N."/>
            <person name="Sano H."/>
            <person name="Sasaki D."/>
            <person name="Shibata K."/>
            <person name="Shiraki T."/>
            <person name="Tagami M."/>
            <person name="Tagami Y."/>
            <person name="Waki K."/>
            <person name="Watahiki A."/>
            <person name="Muramatsu M."/>
            <person name="Hayashizaki Y."/>
        </authorList>
    </citation>
    <scope>NUCLEOTIDE SEQUENCE</scope>
    <source>
        <strain evidence="3">C57BL/6J</strain>
        <tissue evidence="3">Embryonic body between diaphragm region and neck</tissue>
    </source>
</reference>
<keyword evidence="2" id="KW-1133">Transmembrane helix</keyword>
<dbReference type="EMBL" id="AK136978">
    <property type="protein sequence ID" value="BAE23195.1"/>
    <property type="molecule type" value="mRNA"/>
</dbReference>
<sequence length="109" mass="12393">MPEMPSPCGASNNHAPPEAPDAPPPQTCSRADAWMCVFCFFIFFNALRVLPCSQFLRLFFSLCNESWKLHLVVGMFQRTQDISVLQAFFSLFALIQSLVKWKLLVSFKS</sequence>
<evidence type="ECO:0000256" key="1">
    <source>
        <dbReference type="SAM" id="MobiDB-lite"/>
    </source>
</evidence>
<reference evidence="3" key="8">
    <citation type="journal article" date="2005" name="Science">
        <title>Antisense Transcription in the Mammalian Transcriptome.</title>
        <authorList>
            <consortium name="RIKEN Genome Exploration Research Group and Genome Science Group (Genome Network Project Core Group) and the FANTOM Consortium"/>
        </authorList>
    </citation>
    <scope>NUCLEOTIDE SEQUENCE</scope>
    <source>
        <strain evidence="3">C57BL/6J</strain>
        <tissue evidence="3">Embryonic body between diaphragm region and neck</tissue>
    </source>
</reference>
<keyword evidence="2" id="KW-0812">Transmembrane</keyword>
<proteinExistence type="evidence at transcript level"/>
<evidence type="ECO:0000313" key="3">
    <source>
        <dbReference type="EMBL" id="BAE23195.1"/>
    </source>
</evidence>